<name>A0A6H1ZJ44_9ZZZZ</name>
<dbReference type="AlphaFoldDB" id="A0A6H1ZJ44"/>
<evidence type="ECO:0000313" key="3">
    <source>
        <dbReference type="EMBL" id="QJA84224.1"/>
    </source>
</evidence>
<evidence type="ECO:0000313" key="4">
    <source>
        <dbReference type="EMBL" id="QJH95327.1"/>
    </source>
</evidence>
<evidence type="ECO:0000313" key="1">
    <source>
        <dbReference type="EMBL" id="QJA47285.1"/>
    </source>
</evidence>
<reference evidence="1" key="1">
    <citation type="submission" date="2020-03" db="EMBL/GenBank/DDBJ databases">
        <title>The deep terrestrial virosphere.</title>
        <authorList>
            <person name="Holmfeldt K."/>
            <person name="Nilsson E."/>
            <person name="Simone D."/>
            <person name="Lopez-Fernandez M."/>
            <person name="Wu X."/>
            <person name="de Brujin I."/>
            <person name="Lundin D."/>
            <person name="Andersson A."/>
            <person name="Bertilsson S."/>
            <person name="Dopson M."/>
        </authorList>
    </citation>
    <scope>NUCLEOTIDE SEQUENCE</scope>
    <source>
        <strain evidence="3">MM415A00215</strain>
        <strain evidence="2">MM415B00223</strain>
        <strain evidence="1">TM448A00634</strain>
        <strain evidence="4">TM448B00399</strain>
    </source>
</reference>
<accession>A0A6H1ZJ44</accession>
<organism evidence="1">
    <name type="scientific">viral metagenome</name>
    <dbReference type="NCBI Taxonomy" id="1070528"/>
    <lineage>
        <taxon>unclassified sequences</taxon>
        <taxon>metagenomes</taxon>
        <taxon>organismal metagenomes</taxon>
    </lineage>
</organism>
<gene>
    <name evidence="3" type="ORF">MM415A00215_0018</name>
    <name evidence="2" type="ORF">MM415B00223_0065</name>
    <name evidence="1" type="ORF">TM448A00634_0017</name>
    <name evidence="4" type="ORF">TM448B00399_0018</name>
</gene>
<evidence type="ECO:0000313" key="2">
    <source>
        <dbReference type="EMBL" id="QJA67478.1"/>
    </source>
</evidence>
<proteinExistence type="predicted"/>
<dbReference type="EMBL" id="MT144617">
    <property type="protein sequence ID" value="QJH95327.1"/>
    <property type="molecule type" value="Genomic_DNA"/>
</dbReference>
<dbReference type="EMBL" id="MT141571">
    <property type="protein sequence ID" value="QJA67478.1"/>
    <property type="molecule type" value="Genomic_DNA"/>
</dbReference>
<protein>
    <submittedName>
        <fullName evidence="1">Uncharacterized protein</fullName>
    </submittedName>
</protein>
<sequence>MAFTTTNILTAVKDDLGITNTAQDDKFLRYINRASSELDLIYSKAGLSWNESIEYYDIEIDVRDYTLDDPVYHVSKVFYKDVNKYYQLIYDPGILRDDYTPTSWESRNVNNFAIRGTGIIVLSGVPDKDKTDGLRVDCYKDTSAFVSGTSISKVKIFQEFYTVFVCRKYRQSQNKDSSYVNEFDAEFYRLRQEIVDLVGKRFRGPKQLRNYMG</sequence>
<dbReference type="EMBL" id="MT144038">
    <property type="protein sequence ID" value="QJA47285.1"/>
    <property type="molecule type" value="Genomic_DNA"/>
</dbReference>
<dbReference type="EMBL" id="MT142526">
    <property type="protein sequence ID" value="QJA84224.1"/>
    <property type="molecule type" value="Genomic_DNA"/>
</dbReference>